<comment type="caution">
    <text evidence="2">The sequence shown here is derived from an EMBL/GenBank/DDBJ whole genome shotgun (WGS) entry which is preliminary data.</text>
</comment>
<name>A0A919UIN0_9ACTN</name>
<gene>
    <name evidence="2" type="ORF">Aph01nite_15640</name>
</gene>
<dbReference type="Proteomes" id="UP000640052">
    <property type="component" value="Unassembled WGS sequence"/>
</dbReference>
<evidence type="ECO:0000313" key="3">
    <source>
        <dbReference type="Proteomes" id="UP000640052"/>
    </source>
</evidence>
<sequence>MTEEERYETCVTCSDVAVPVRVIRLLDDGLAVAETACGPEEISVALVDARPGDIVLVHAKEAIAVRREGGDHE</sequence>
<proteinExistence type="inferred from homology"/>
<dbReference type="EMBL" id="BOOA01000009">
    <property type="protein sequence ID" value="GIH23254.1"/>
    <property type="molecule type" value="Genomic_DNA"/>
</dbReference>
<reference evidence="2" key="1">
    <citation type="submission" date="2021-01" db="EMBL/GenBank/DDBJ databases">
        <title>Whole genome shotgun sequence of Acrocarpospora phusangensis NBRC 108782.</title>
        <authorList>
            <person name="Komaki H."/>
            <person name="Tamura T."/>
        </authorList>
    </citation>
    <scope>NUCLEOTIDE SEQUENCE</scope>
    <source>
        <strain evidence="2">NBRC 108782</strain>
    </source>
</reference>
<dbReference type="Pfam" id="PF01455">
    <property type="entry name" value="HupF_HypC"/>
    <property type="match status" value="1"/>
</dbReference>
<protein>
    <submittedName>
        <fullName evidence="2">Hydrogenase assembly protein HupF</fullName>
    </submittedName>
</protein>
<dbReference type="AlphaFoldDB" id="A0A919UIN0"/>
<comment type="similarity">
    <text evidence="1">Belongs to the HupF/HypC family.</text>
</comment>
<accession>A0A919UIN0</accession>
<dbReference type="RefSeq" id="WP_204040068.1">
    <property type="nucleotide sequence ID" value="NZ_BOOA01000009.1"/>
</dbReference>
<evidence type="ECO:0000313" key="2">
    <source>
        <dbReference type="EMBL" id="GIH23254.1"/>
    </source>
</evidence>
<organism evidence="2 3">
    <name type="scientific">Acrocarpospora phusangensis</name>
    <dbReference type="NCBI Taxonomy" id="1070424"/>
    <lineage>
        <taxon>Bacteria</taxon>
        <taxon>Bacillati</taxon>
        <taxon>Actinomycetota</taxon>
        <taxon>Actinomycetes</taxon>
        <taxon>Streptosporangiales</taxon>
        <taxon>Streptosporangiaceae</taxon>
        <taxon>Acrocarpospora</taxon>
    </lineage>
</organism>
<evidence type="ECO:0000256" key="1">
    <source>
        <dbReference type="ARBA" id="ARBA00006018"/>
    </source>
</evidence>
<dbReference type="Gene3D" id="2.30.30.140">
    <property type="match status" value="1"/>
</dbReference>
<dbReference type="InterPro" id="IPR001109">
    <property type="entry name" value="Hydrogenase_HupF/HypC"/>
</dbReference>
<keyword evidence="3" id="KW-1185">Reference proteome</keyword>
<dbReference type="SUPFAM" id="SSF159127">
    <property type="entry name" value="HupF/HypC-like"/>
    <property type="match status" value="1"/>
</dbReference>